<dbReference type="Pfam" id="PF02720">
    <property type="entry name" value="DUF222"/>
    <property type="match status" value="1"/>
</dbReference>
<protein>
    <submittedName>
        <fullName evidence="3">DUF222 domain-containing protein</fullName>
    </submittedName>
</protein>
<proteinExistence type="predicted"/>
<keyword evidence="4" id="KW-1185">Reference proteome</keyword>
<feature type="compositionally biased region" description="Low complexity" evidence="1">
    <location>
        <begin position="391"/>
        <end position="405"/>
    </location>
</feature>
<dbReference type="Proteomes" id="UP001479933">
    <property type="component" value="Chromosome"/>
</dbReference>
<sequence length="476" mass="50061">MSDYATAVLPDDPVALAALLVQVTDAVRTANLEALTEDELVTVAETVEQARRKADAADAVLITAVSDRQAFRRAGWIRLNQFLGFGLRLAPGEVKRRTLAASKVANLTNLQGQVLDPAYPATAAALADGAISTAHVVAIHDIVRRIPDRIPADVVADAESDLATAARTLAPTDLTHVGVRLLAHLDPDGQRTADRDRARTRSLTLARQDARLMSRLTAELTPRLRAKLDLVLEAWAAPGCNNPDDPDALRGAGDAPGVDPAVRDAAAARDQRSPAQRRHDALEALLDFVLTHPSGLTATGKLSSQLVITTDLADLAAGAGIAVTATGTRLPVSALVDLAADATPYLEVFAAWAPITAPPPPAPPAGTPRSWATMPARTPDVSAGSPPTAPSHPRSTRSTTSTSRCTTRHHPRGRRRRGSPPPNTGSWVCSPRIPPHRSAAPTSASSRPPRSPRGGRGSGMPRPGDPLPSRRHCAPP</sequence>
<organism evidence="3 4">
    <name type="scientific">Gordonia hydrophobica</name>
    <dbReference type="NCBI Taxonomy" id="40516"/>
    <lineage>
        <taxon>Bacteria</taxon>
        <taxon>Bacillati</taxon>
        <taxon>Actinomycetota</taxon>
        <taxon>Actinomycetes</taxon>
        <taxon>Mycobacteriales</taxon>
        <taxon>Gordoniaceae</taxon>
        <taxon>Gordonia</taxon>
    </lineage>
</organism>
<reference evidence="3 4" key="1">
    <citation type="journal article" date="2023" name="Virus Evol.">
        <title>Computational host range prediction-The good, the bad, and the ugly.</title>
        <authorList>
            <person name="Howell A.A."/>
            <person name="Versoza C.J."/>
            <person name="Pfeifer S.P."/>
        </authorList>
    </citation>
    <scope>NUCLEOTIDE SEQUENCE [LARGE SCALE GENOMIC DNA]</scope>
    <source>
        <strain evidence="3 4">1610/1b</strain>
    </source>
</reference>
<accession>A0ABZ2U197</accession>
<dbReference type="InterPro" id="IPR003870">
    <property type="entry name" value="DUF222"/>
</dbReference>
<dbReference type="RefSeq" id="WP_066169347.1">
    <property type="nucleotide sequence ID" value="NZ_CP136137.1"/>
</dbReference>
<name>A0ABZ2U197_9ACTN</name>
<feature type="compositionally biased region" description="Low complexity" evidence="1">
    <location>
        <begin position="436"/>
        <end position="448"/>
    </location>
</feature>
<dbReference type="EMBL" id="CP136137">
    <property type="protein sequence ID" value="WYY07388.1"/>
    <property type="molecule type" value="Genomic_DNA"/>
</dbReference>
<evidence type="ECO:0000256" key="1">
    <source>
        <dbReference type="SAM" id="MobiDB-lite"/>
    </source>
</evidence>
<evidence type="ECO:0000259" key="2">
    <source>
        <dbReference type="Pfam" id="PF02720"/>
    </source>
</evidence>
<gene>
    <name evidence="3" type="ORF">RVF87_20765</name>
</gene>
<feature type="domain" description="DUF222" evidence="2">
    <location>
        <begin position="43"/>
        <end position="351"/>
    </location>
</feature>
<evidence type="ECO:0000313" key="4">
    <source>
        <dbReference type="Proteomes" id="UP001479933"/>
    </source>
</evidence>
<feature type="region of interest" description="Disordered" evidence="1">
    <location>
        <begin position="360"/>
        <end position="476"/>
    </location>
</feature>
<evidence type="ECO:0000313" key="3">
    <source>
        <dbReference type="EMBL" id="WYY07388.1"/>
    </source>
</evidence>
<feature type="compositionally biased region" description="Basic residues" evidence="1">
    <location>
        <begin position="406"/>
        <end position="418"/>
    </location>
</feature>